<keyword evidence="2 7" id="KW-0378">Hydrolase</keyword>
<dbReference type="CDD" id="cd07710">
    <property type="entry name" value="arylsulfatase_Sdsa1-like_MBL-fold"/>
    <property type="match status" value="1"/>
</dbReference>
<dbReference type="Pfam" id="PF00753">
    <property type="entry name" value="Lactamase_B"/>
    <property type="match status" value="1"/>
</dbReference>
<evidence type="ECO:0000256" key="4">
    <source>
        <dbReference type="ARBA" id="ARBA00033751"/>
    </source>
</evidence>
<proteinExistence type="inferred from homology"/>
<evidence type="ECO:0000313" key="7">
    <source>
        <dbReference type="EMBL" id="KAA8716632.1"/>
    </source>
</evidence>
<evidence type="ECO:0000256" key="3">
    <source>
        <dbReference type="ARBA" id="ARBA00022833"/>
    </source>
</evidence>
<dbReference type="InterPro" id="IPR036866">
    <property type="entry name" value="RibonucZ/Hydroxyglut_hydro"/>
</dbReference>
<evidence type="ECO:0000256" key="1">
    <source>
        <dbReference type="ARBA" id="ARBA00022723"/>
    </source>
</evidence>
<keyword evidence="1" id="KW-0479">Metal-binding</keyword>
<dbReference type="InterPro" id="IPR001279">
    <property type="entry name" value="Metallo-B-lactamas"/>
</dbReference>
<keyword evidence="3" id="KW-0862">Zinc</keyword>
<evidence type="ECO:0000256" key="2">
    <source>
        <dbReference type="ARBA" id="ARBA00022801"/>
    </source>
</evidence>
<dbReference type="AlphaFoldDB" id="A0A5M9R8V6"/>
<dbReference type="SUPFAM" id="SSF56281">
    <property type="entry name" value="Metallo-hydrolase/oxidoreductase"/>
    <property type="match status" value="1"/>
</dbReference>
<gene>
    <name evidence="7" type="ORF">F4V73_01715</name>
</gene>
<dbReference type="Gene3D" id="1.25.40.880">
    <property type="entry name" value="Alkyl sulfatase, dimerisation domain"/>
    <property type="match status" value="1"/>
</dbReference>
<dbReference type="Gene3D" id="3.60.15.30">
    <property type="entry name" value="Metallo-beta-lactamase domain"/>
    <property type="match status" value="1"/>
</dbReference>
<dbReference type="InterPro" id="IPR036527">
    <property type="entry name" value="SCP2_sterol-bd_dom_sf"/>
</dbReference>
<keyword evidence="5" id="KW-0732">Signal</keyword>
<dbReference type="EMBL" id="VXKB01000001">
    <property type="protein sequence ID" value="KAA8716632.1"/>
    <property type="molecule type" value="Genomic_DNA"/>
</dbReference>
<evidence type="ECO:0000259" key="6">
    <source>
        <dbReference type="SMART" id="SM00849"/>
    </source>
</evidence>
<name>A0A5M9R8V6_9GAMM</name>
<dbReference type="GO" id="GO:0046983">
    <property type="term" value="F:protein dimerization activity"/>
    <property type="evidence" value="ECO:0007669"/>
    <property type="project" value="InterPro"/>
</dbReference>
<accession>A0A5M9R8V6</accession>
<evidence type="ECO:0000313" key="8">
    <source>
        <dbReference type="Proteomes" id="UP000322181"/>
    </source>
</evidence>
<dbReference type="PANTHER" id="PTHR43223">
    <property type="entry name" value="ALKYL/ARYL-SULFATASE"/>
    <property type="match status" value="1"/>
</dbReference>
<sequence length="676" mass="74830">MKKLTLVLALTFPAYSLAHAVDISSKDSSASTKNMFDDVLKTLPMSDIDDFDLAKKGLIAQEKDLQIKDANGKVVWELGSYKFLLDAGQSADTIHPSLKRQAMLNMNHGLYKVTDGIYQVRGYDLANITFIQSDNGWIVFDPLTVPATSKAAYELVSKHLGKKPIVAVVYSHTHADHFGGVKGIISQEDVDSGKVKVIAPAGFTEHAVSENVLAGNAMARRATYQYGNMLPKNAKGQVDAAIGKGVALGETSFIKPNIEISNPVEEITIDGVTMVMQNTPGTEAPVEMNTWLPQFKTFWAAENTIGGLHNAYTLRGAPVRDLKVWSAYINQALMQFGQQADVIMASHTWPRWGNDNITTFLEKQRDMYGFIHNESLRLANHGVTIDEIQDEFKVPKVLAKEWYNRGYHGSYHRNAKAVINRYLGYSDLNPAKLLTLSPAEAAPRYVAAMGGIDKVLSEGKKASENGDYRWCAEVVNYAVFAQPQNEKARLLQADCLEQLGYQSESAGERNSFLMGAYELRNGVPDGMATKAGSPDMMAEMPVSSFLDYMAVRMDGNKVAEDNYTLTANLTISDSNEKYLITVQNGTMSHIQGYLSDKPDVSLTLDSKALRDFMGQKEDPDTLQKQGRLTITGDKERLAKLNTYLDDFSFWFNIVTPNDHSSYSHGFSLDKKSPVNR</sequence>
<dbReference type="InterPro" id="IPR038536">
    <property type="entry name" value="Alkyl/aryl-sulf_dimr_sf"/>
</dbReference>
<dbReference type="GO" id="GO:0018741">
    <property type="term" value="F:linear primary-alkylsulfatase activity"/>
    <property type="evidence" value="ECO:0007669"/>
    <property type="project" value="InterPro"/>
</dbReference>
<feature type="domain" description="Metallo-beta-lactamase" evidence="6">
    <location>
        <begin position="125"/>
        <end position="347"/>
    </location>
</feature>
<dbReference type="GO" id="GO:0018909">
    <property type="term" value="P:dodecyl sulfate metabolic process"/>
    <property type="evidence" value="ECO:0007669"/>
    <property type="project" value="InterPro"/>
</dbReference>
<dbReference type="InterPro" id="IPR044097">
    <property type="entry name" value="Bds1/SdsA1_MBL-fold"/>
</dbReference>
<dbReference type="Gene3D" id="3.30.1050.10">
    <property type="entry name" value="SCP2 sterol-binding domain"/>
    <property type="match status" value="1"/>
</dbReference>
<dbReference type="Pfam" id="PF14864">
    <property type="entry name" value="Alkyl_sulf_C"/>
    <property type="match status" value="1"/>
</dbReference>
<reference evidence="7 8" key="1">
    <citation type="submission" date="2019-09" db="EMBL/GenBank/DDBJ databases">
        <title>Draft genome sequence of various Type strains from the CCUG.</title>
        <authorList>
            <person name="Pineiro-Iglesias B."/>
            <person name="Tunovic T."/>
            <person name="Unosson C."/>
            <person name="Inganas E."/>
            <person name="Ohlen M."/>
            <person name="Cardew S."/>
            <person name="Jensie-Markopoulos S."/>
            <person name="Salva-Serra F."/>
            <person name="Jaen-Luchoro D."/>
            <person name="Karlsson R."/>
            <person name="Svensson-Stadler L."/>
            <person name="Chun J."/>
            <person name="Moore E."/>
        </authorList>
    </citation>
    <scope>NUCLEOTIDE SEQUENCE [LARGE SCALE GENOMIC DNA]</scope>
    <source>
        <strain evidence="7 8">CCUG 53682T</strain>
    </source>
</reference>
<dbReference type="Proteomes" id="UP000322181">
    <property type="component" value="Unassembled WGS sequence"/>
</dbReference>
<feature type="chain" id="PRO_5024299295" evidence="5">
    <location>
        <begin position="21"/>
        <end position="676"/>
    </location>
</feature>
<comment type="similarity">
    <text evidence="4">Belongs to the metallo-beta-lactamase superfamily. Type III sulfatase family.</text>
</comment>
<dbReference type="GO" id="GO:0046872">
    <property type="term" value="F:metal ion binding"/>
    <property type="evidence" value="ECO:0007669"/>
    <property type="project" value="UniProtKB-KW"/>
</dbReference>
<dbReference type="InterPro" id="IPR029229">
    <property type="entry name" value="Alkyl_sulf_C"/>
</dbReference>
<dbReference type="SUPFAM" id="SSF55718">
    <property type="entry name" value="SCP-like"/>
    <property type="match status" value="1"/>
</dbReference>
<dbReference type="InterPro" id="IPR029228">
    <property type="entry name" value="Alkyl_sulf_dimr"/>
</dbReference>
<organism evidence="7 8">
    <name type="scientific">Morganella psychrotolerans</name>
    <dbReference type="NCBI Taxonomy" id="368603"/>
    <lineage>
        <taxon>Bacteria</taxon>
        <taxon>Pseudomonadati</taxon>
        <taxon>Pseudomonadota</taxon>
        <taxon>Gammaproteobacteria</taxon>
        <taxon>Enterobacterales</taxon>
        <taxon>Morganellaceae</taxon>
        <taxon>Morganella</taxon>
    </lineage>
</organism>
<dbReference type="InterPro" id="IPR052195">
    <property type="entry name" value="Bact_Alkyl/Aryl-Sulfatase"/>
</dbReference>
<feature type="signal peptide" evidence="5">
    <location>
        <begin position="1"/>
        <end position="20"/>
    </location>
</feature>
<dbReference type="SMART" id="SM00849">
    <property type="entry name" value="Lactamase_B"/>
    <property type="match status" value="1"/>
</dbReference>
<dbReference type="Pfam" id="PF14863">
    <property type="entry name" value="Alkyl_sulf_dimr"/>
    <property type="match status" value="1"/>
</dbReference>
<dbReference type="FunFam" id="3.60.15.30:FF:000001">
    <property type="entry name" value="Alkyl/aryl-sulfatase BDS1"/>
    <property type="match status" value="1"/>
</dbReference>
<dbReference type="RefSeq" id="WP_150384593.1">
    <property type="nucleotide sequence ID" value="NZ_BAAAFS010000001.1"/>
</dbReference>
<evidence type="ECO:0000256" key="5">
    <source>
        <dbReference type="SAM" id="SignalP"/>
    </source>
</evidence>
<dbReference type="GO" id="GO:0030288">
    <property type="term" value="C:outer membrane-bounded periplasmic space"/>
    <property type="evidence" value="ECO:0007669"/>
    <property type="project" value="TreeGrafter"/>
</dbReference>
<protein>
    <submittedName>
        <fullName evidence="7">MBL fold metallo-hydrolase</fullName>
    </submittedName>
</protein>
<comment type="caution">
    <text evidence="7">The sequence shown here is derived from an EMBL/GenBank/DDBJ whole genome shotgun (WGS) entry which is preliminary data.</text>
</comment>
<dbReference type="PANTHER" id="PTHR43223:SF1">
    <property type="entry name" value="ALKYL_ARYL-SULFATASE BDS1"/>
    <property type="match status" value="1"/>
</dbReference>